<name>A0A0R1NPG8_9LACO</name>
<evidence type="ECO:0008006" key="3">
    <source>
        <dbReference type="Google" id="ProtNLM"/>
    </source>
</evidence>
<reference evidence="1 2" key="1">
    <citation type="journal article" date="2015" name="Genome Announc.">
        <title>Expanding the biotechnology potential of lactobacilli through comparative genomics of 213 strains and associated genera.</title>
        <authorList>
            <person name="Sun Z."/>
            <person name="Harris H.M."/>
            <person name="McCann A."/>
            <person name="Guo C."/>
            <person name="Argimon S."/>
            <person name="Zhang W."/>
            <person name="Yang X."/>
            <person name="Jeffery I.B."/>
            <person name="Cooney J.C."/>
            <person name="Kagawa T.F."/>
            <person name="Liu W."/>
            <person name="Song Y."/>
            <person name="Salvetti E."/>
            <person name="Wrobel A."/>
            <person name="Rasinkangas P."/>
            <person name="Parkhill J."/>
            <person name="Rea M.C."/>
            <person name="O'Sullivan O."/>
            <person name="Ritari J."/>
            <person name="Douillard F.P."/>
            <person name="Paul Ross R."/>
            <person name="Yang R."/>
            <person name="Briner A.E."/>
            <person name="Felis G.E."/>
            <person name="de Vos W.M."/>
            <person name="Barrangou R."/>
            <person name="Klaenhammer T.R."/>
            <person name="Caufield P.W."/>
            <person name="Cui Y."/>
            <person name="Zhang H."/>
            <person name="O'Toole P.W."/>
        </authorList>
    </citation>
    <scope>NUCLEOTIDE SEQUENCE [LARGE SCALE GENOMIC DNA]</scope>
    <source>
        <strain evidence="1 2">DSM 19906</strain>
    </source>
</reference>
<dbReference type="PATRIC" id="fig|1423766.4.peg.2813"/>
<proteinExistence type="predicted"/>
<organism evidence="1 2">
    <name type="scientific">Lentilactobacillus kisonensis DSM 19906 = JCM 15041</name>
    <dbReference type="NCBI Taxonomy" id="1423766"/>
    <lineage>
        <taxon>Bacteria</taxon>
        <taxon>Bacillati</taxon>
        <taxon>Bacillota</taxon>
        <taxon>Bacilli</taxon>
        <taxon>Lactobacillales</taxon>
        <taxon>Lactobacillaceae</taxon>
        <taxon>Lentilactobacillus</taxon>
    </lineage>
</organism>
<protein>
    <recommendedName>
        <fullName evidence="3">HTH merR-type domain-containing protein</fullName>
    </recommendedName>
</protein>
<dbReference type="EMBL" id="AZEB01000008">
    <property type="protein sequence ID" value="KRL22311.1"/>
    <property type="molecule type" value="Genomic_DNA"/>
</dbReference>
<sequence length="73" mass="8277">MKLTLAESAKQINSRPDVICNYINNGLVPTKPRLSAEPLLDDTDMYWLDLVHCFIQNGSSIDDVNQLIKRCNI</sequence>
<keyword evidence="2" id="KW-1185">Reference proteome</keyword>
<dbReference type="Proteomes" id="UP000051439">
    <property type="component" value="Unassembled WGS sequence"/>
</dbReference>
<comment type="caution">
    <text evidence="1">The sequence shown here is derived from an EMBL/GenBank/DDBJ whole genome shotgun (WGS) entry which is preliminary data.</text>
</comment>
<dbReference type="RefSeq" id="WP_054654633.1">
    <property type="nucleotide sequence ID" value="NZ_AZEB01000008.1"/>
</dbReference>
<evidence type="ECO:0000313" key="2">
    <source>
        <dbReference type="Proteomes" id="UP000051439"/>
    </source>
</evidence>
<evidence type="ECO:0000313" key="1">
    <source>
        <dbReference type="EMBL" id="KRL22311.1"/>
    </source>
</evidence>
<dbReference type="AlphaFoldDB" id="A0A0R1NPG8"/>
<accession>A0A0R1NPG8</accession>
<gene>
    <name evidence="1" type="ORF">FC98_GL002693</name>
</gene>